<evidence type="ECO:0000256" key="1">
    <source>
        <dbReference type="SAM" id="MobiDB-lite"/>
    </source>
</evidence>
<accession>A0A7R8GZB4</accession>
<evidence type="ECO:0000313" key="2">
    <source>
        <dbReference type="EMBL" id="CAF2749918.1"/>
    </source>
</evidence>
<feature type="region of interest" description="Disordered" evidence="1">
    <location>
        <begin position="1"/>
        <end position="63"/>
    </location>
</feature>
<sequence length="105" mass="11785">MENKDDKDELSFPCDCCDPAKKKRSNYESSTEDEEDESDETEGSSSKDGGSIKVEEDTDSKDSIDQKFLVLPLHLKLALIRDGLVKEGGKELKLRKLLLKYSSVI</sequence>
<proteinExistence type="predicted"/>
<feature type="compositionally biased region" description="Basic and acidic residues" evidence="1">
    <location>
        <begin position="1"/>
        <end position="10"/>
    </location>
</feature>
<name>A0A7R8GZB4_LEPSM</name>
<reference evidence="2" key="1">
    <citation type="submission" date="2021-02" db="EMBL/GenBank/DDBJ databases">
        <authorList>
            <person name="Bekaert M."/>
        </authorList>
    </citation>
    <scope>NUCLEOTIDE SEQUENCE</scope>
    <source>
        <strain evidence="2">IoA-00</strain>
    </source>
</reference>
<dbReference type="Proteomes" id="UP000675881">
    <property type="component" value="Chromosome 1"/>
</dbReference>
<feature type="compositionally biased region" description="Acidic residues" evidence="1">
    <location>
        <begin position="30"/>
        <end position="42"/>
    </location>
</feature>
<gene>
    <name evidence="2" type="ORF">LSAA_1034</name>
</gene>
<dbReference type="OrthoDB" id="2919105at2759"/>
<protein>
    <submittedName>
        <fullName evidence="2">(salmon louse) hypothetical protein</fullName>
    </submittedName>
</protein>
<organism evidence="2 3">
    <name type="scientific">Lepeophtheirus salmonis</name>
    <name type="common">Salmon louse</name>
    <name type="synonym">Caligus salmonis</name>
    <dbReference type="NCBI Taxonomy" id="72036"/>
    <lineage>
        <taxon>Eukaryota</taxon>
        <taxon>Metazoa</taxon>
        <taxon>Ecdysozoa</taxon>
        <taxon>Arthropoda</taxon>
        <taxon>Crustacea</taxon>
        <taxon>Multicrustacea</taxon>
        <taxon>Hexanauplia</taxon>
        <taxon>Copepoda</taxon>
        <taxon>Siphonostomatoida</taxon>
        <taxon>Caligidae</taxon>
        <taxon>Lepeophtheirus</taxon>
    </lineage>
</organism>
<keyword evidence="3" id="KW-1185">Reference proteome</keyword>
<dbReference type="AlphaFoldDB" id="A0A7R8GZB4"/>
<evidence type="ECO:0000313" key="3">
    <source>
        <dbReference type="Proteomes" id="UP000675881"/>
    </source>
</evidence>
<dbReference type="EMBL" id="HG994580">
    <property type="protein sequence ID" value="CAF2749918.1"/>
    <property type="molecule type" value="Genomic_DNA"/>
</dbReference>